<dbReference type="Gramene" id="PNT67343">
    <property type="protein sequence ID" value="PNT67343"/>
    <property type="gene ID" value="BRADI_3g25644v3"/>
</dbReference>
<keyword evidence="1" id="KW-0812">Transmembrane</keyword>
<sequence length="103" mass="11376">MAVAVLLEEGNGREGLGLYNDARGRSLGARDEEILTCCHAWRLASGEYGPNRWAPPVSDTRRSGARVGLRASEVSRPAQLGRSDSFFFVVLSFSFFSFFVFLL</sequence>
<evidence type="ECO:0000313" key="3">
    <source>
        <dbReference type="EnsemblPlants" id="PNT67343"/>
    </source>
</evidence>
<organism evidence="2">
    <name type="scientific">Brachypodium distachyon</name>
    <name type="common">Purple false brome</name>
    <name type="synonym">Trachynia distachya</name>
    <dbReference type="NCBI Taxonomy" id="15368"/>
    <lineage>
        <taxon>Eukaryota</taxon>
        <taxon>Viridiplantae</taxon>
        <taxon>Streptophyta</taxon>
        <taxon>Embryophyta</taxon>
        <taxon>Tracheophyta</taxon>
        <taxon>Spermatophyta</taxon>
        <taxon>Magnoliopsida</taxon>
        <taxon>Liliopsida</taxon>
        <taxon>Poales</taxon>
        <taxon>Poaceae</taxon>
        <taxon>BOP clade</taxon>
        <taxon>Pooideae</taxon>
        <taxon>Stipodae</taxon>
        <taxon>Brachypodieae</taxon>
        <taxon>Brachypodium</taxon>
    </lineage>
</organism>
<keyword evidence="4" id="KW-1185">Reference proteome</keyword>
<evidence type="ECO:0000256" key="1">
    <source>
        <dbReference type="SAM" id="Phobius"/>
    </source>
</evidence>
<dbReference type="InParanoid" id="A0A2K2CZ97"/>
<reference evidence="2" key="2">
    <citation type="submission" date="2017-06" db="EMBL/GenBank/DDBJ databases">
        <title>WGS assembly of Brachypodium distachyon.</title>
        <authorList>
            <consortium name="The International Brachypodium Initiative"/>
            <person name="Lucas S."/>
            <person name="Harmon-Smith M."/>
            <person name="Lail K."/>
            <person name="Tice H."/>
            <person name="Grimwood J."/>
            <person name="Bruce D."/>
            <person name="Barry K."/>
            <person name="Shu S."/>
            <person name="Lindquist E."/>
            <person name="Wang M."/>
            <person name="Pitluck S."/>
            <person name="Vogel J.P."/>
            <person name="Garvin D.F."/>
            <person name="Mockler T.C."/>
            <person name="Schmutz J."/>
            <person name="Rokhsar D."/>
            <person name="Bevan M.W."/>
        </authorList>
    </citation>
    <scope>NUCLEOTIDE SEQUENCE</scope>
    <source>
        <strain evidence="2">Bd21</strain>
    </source>
</reference>
<evidence type="ECO:0000313" key="2">
    <source>
        <dbReference type="EMBL" id="PNT67343.1"/>
    </source>
</evidence>
<accession>A0A2K2CZ97</accession>
<keyword evidence="1" id="KW-1133">Transmembrane helix</keyword>
<dbReference type="AlphaFoldDB" id="A0A2K2CZ97"/>
<reference evidence="3" key="3">
    <citation type="submission" date="2018-08" db="UniProtKB">
        <authorList>
            <consortium name="EnsemblPlants"/>
        </authorList>
    </citation>
    <scope>IDENTIFICATION</scope>
    <source>
        <strain evidence="3">cv. Bd21</strain>
    </source>
</reference>
<dbReference type="EnsemblPlants" id="PNT67343">
    <property type="protein sequence ID" value="PNT67343"/>
    <property type="gene ID" value="BRADI_3g25644v3"/>
</dbReference>
<dbReference type="Proteomes" id="UP000008810">
    <property type="component" value="Chromosome 3"/>
</dbReference>
<reference evidence="2 3" key="1">
    <citation type="journal article" date="2010" name="Nature">
        <title>Genome sequencing and analysis of the model grass Brachypodium distachyon.</title>
        <authorList>
            <consortium name="International Brachypodium Initiative"/>
        </authorList>
    </citation>
    <scope>NUCLEOTIDE SEQUENCE [LARGE SCALE GENOMIC DNA]</scope>
    <source>
        <strain evidence="2 3">Bd21</strain>
    </source>
</reference>
<feature type="transmembrane region" description="Helical" evidence="1">
    <location>
        <begin position="85"/>
        <end position="102"/>
    </location>
</feature>
<proteinExistence type="predicted"/>
<keyword evidence="1" id="KW-0472">Membrane</keyword>
<dbReference type="EMBL" id="CM000882">
    <property type="protein sequence ID" value="PNT67343.1"/>
    <property type="molecule type" value="Genomic_DNA"/>
</dbReference>
<name>A0A2K2CZ97_BRADI</name>
<protein>
    <submittedName>
        <fullName evidence="2 3">Uncharacterized protein</fullName>
    </submittedName>
</protein>
<evidence type="ECO:0000313" key="4">
    <source>
        <dbReference type="Proteomes" id="UP000008810"/>
    </source>
</evidence>
<gene>
    <name evidence="2" type="ORF">BRADI_3g25644v3</name>
</gene>